<keyword evidence="4" id="KW-1185">Reference proteome</keyword>
<dbReference type="RefSeq" id="WP_115751330.1">
    <property type="nucleotide sequence ID" value="NZ_PIOD01000026.1"/>
</dbReference>
<dbReference type="SMART" id="SM00347">
    <property type="entry name" value="HTH_MARR"/>
    <property type="match status" value="1"/>
</dbReference>
<proteinExistence type="predicted"/>
<dbReference type="GO" id="GO:0003700">
    <property type="term" value="F:DNA-binding transcription factor activity"/>
    <property type="evidence" value="ECO:0007669"/>
    <property type="project" value="InterPro"/>
</dbReference>
<dbReference type="Pfam" id="PF13463">
    <property type="entry name" value="HTH_27"/>
    <property type="match status" value="1"/>
</dbReference>
<dbReference type="Gene3D" id="1.10.10.10">
    <property type="entry name" value="Winged helix-like DNA-binding domain superfamily/Winged helix DNA-binding domain"/>
    <property type="match status" value="1"/>
</dbReference>
<dbReference type="SUPFAM" id="SSF46785">
    <property type="entry name" value="Winged helix' DNA-binding domain"/>
    <property type="match status" value="1"/>
</dbReference>
<evidence type="ECO:0000259" key="2">
    <source>
        <dbReference type="PROSITE" id="PS50995"/>
    </source>
</evidence>
<reference evidence="4" key="1">
    <citation type="submission" date="2017-11" db="EMBL/GenBank/DDBJ databases">
        <authorList>
            <person name="Zhu W."/>
        </authorList>
    </citation>
    <scope>NUCLEOTIDE SEQUENCE [LARGE SCALE GENOMIC DNA]</scope>
    <source>
        <strain evidence="4">CAU 1051</strain>
    </source>
</reference>
<organism evidence="3 4">
    <name type="scientific">Oceanobacillus chungangensis</name>
    <dbReference type="NCBI Taxonomy" id="1229152"/>
    <lineage>
        <taxon>Bacteria</taxon>
        <taxon>Bacillati</taxon>
        <taxon>Bacillota</taxon>
        <taxon>Bacilli</taxon>
        <taxon>Bacillales</taxon>
        <taxon>Bacillaceae</taxon>
        <taxon>Oceanobacillus</taxon>
    </lineage>
</organism>
<accession>A0A3D8PHL1</accession>
<keyword evidence="1" id="KW-0238">DNA-binding</keyword>
<sequence length="162" mass="18937">MENKFKEAEKFRYLILASQRQGNRIYKDLLFEIGVTPSKAEVISILMKYQPMSLKELGAMLICESGSPSRLVERMVKDKLVERVKEKNDSRFVRLQLTSLGIDKYKLIVKAENQMYKILEEVYTEDELQLANQVLSRFLLESPLSSNLIKRGYIHKSRDNMK</sequence>
<evidence type="ECO:0000313" key="4">
    <source>
        <dbReference type="Proteomes" id="UP000256520"/>
    </source>
</evidence>
<protein>
    <submittedName>
        <fullName evidence="3">MarR family transcriptional regulator</fullName>
    </submittedName>
</protein>
<dbReference type="OrthoDB" id="2600321at2"/>
<dbReference type="Proteomes" id="UP000256520">
    <property type="component" value="Unassembled WGS sequence"/>
</dbReference>
<dbReference type="GO" id="GO:0006950">
    <property type="term" value="P:response to stress"/>
    <property type="evidence" value="ECO:0007669"/>
    <property type="project" value="TreeGrafter"/>
</dbReference>
<gene>
    <name evidence="3" type="ORF">CWR45_18430</name>
</gene>
<evidence type="ECO:0000256" key="1">
    <source>
        <dbReference type="ARBA" id="ARBA00023125"/>
    </source>
</evidence>
<name>A0A3D8PHL1_9BACI</name>
<dbReference type="PROSITE" id="PS50995">
    <property type="entry name" value="HTH_MARR_2"/>
    <property type="match status" value="1"/>
</dbReference>
<dbReference type="InterPro" id="IPR039422">
    <property type="entry name" value="MarR/SlyA-like"/>
</dbReference>
<dbReference type="PANTHER" id="PTHR33164:SF43">
    <property type="entry name" value="HTH-TYPE TRANSCRIPTIONAL REPRESSOR YETL"/>
    <property type="match status" value="1"/>
</dbReference>
<dbReference type="PANTHER" id="PTHR33164">
    <property type="entry name" value="TRANSCRIPTIONAL REGULATOR, MARR FAMILY"/>
    <property type="match status" value="1"/>
</dbReference>
<dbReference type="InterPro" id="IPR036388">
    <property type="entry name" value="WH-like_DNA-bd_sf"/>
</dbReference>
<dbReference type="InterPro" id="IPR000835">
    <property type="entry name" value="HTH_MarR-typ"/>
</dbReference>
<feature type="domain" description="HTH marR-type" evidence="2">
    <location>
        <begin position="7"/>
        <end position="140"/>
    </location>
</feature>
<dbReference type="InterPro" id="IPR036390">
    <property type="entry name" value="WH_DNA-bd_sf"/>
</dbReference>
<dbReference type="EMBL" id="PIOD01000026">
    <property type="protein sequence ID" value="RDW15142.1"/>
    <property type="molecule type" value="Genomic_DNA"/>
</dbReference>
<evidence type="ECO:0000313" key="3">
    <source>
        <dbReference type="EMBL" id="RDW15142.1"/>
    </source>
</evidence>
<comment type="caution">
    <text evidence="3">The sequence shown here is derived from an EMBL/GenBank/DDBJ whole genome shotgun (WGS) entry which is preliminary data.</text>
</comment>
<dbReference type="GO" id="GO:0003677">
    <property type="term" value="F:DNA binding"/>
    <property type="evidence" value="ECO:0007669"/>
    <property type="project" value="UniProtKB-KW"/>
</dbReference>
<dbReference type="AlphaFoldDB" id="A0A3D8PHL1"/>